<dbReference type="InterPro" id="IPR006311">
    <property type="entry name" value="TAT_signal"/>
</dbReference>
<dbReference type="PROSITE" id="PS51257">
    <property type="entry name" value="PROKAR_LIPOPROTEIN"/>
    <property type="match status" value="1"/>
</dbReference>
<reference evidence="4 5" key="1">
    <citation type="submission" date="2018-12" db="EMBL/GenBank/DDBJ databases">
        <title>Complete genome sequence of Haloplanus rallus MBLA0036.</title>
        <authorList>
            <person name="Nam Y.-d."/>
            <person name="Kang J."/>
            <person name="Chung W.-H."/>
            <person name="Park Y.S."/>
        </authorList>
    </citation>
    <scope>NUCLEOTIDE SEQUENCE [LARGE SCALE GENOMIC DNA]</scope>
    <source>
        <strain evidence="4 5">MBLA0036</strain>
    </source>
</reference>
<dbReference type="Gene3D" id="3.40.50.2300">
    <property type="match status" value="2"/>
</dbReference>
<evidence type="ECO:0000313" key="4">
    <source>
        <dbReference type="EMBL" id="QGX95156.1"/>
    </source>
</evidence>
<dbReference type="Pfam" id="PF13458">
    <property type="entry name" value="Peripla_BP_6"/>
    <property type="match status" value="1"/>
</dbReference>
<keyword evidence="5" id="KW-1185">Reference proteome</keyword>
<protein>
    <submittedName>
        <fullName evidence="4">Amino acid ABC transporter substrate-binding protein</fullName>
    </submittedName>
</protein>
<name>A0A6B9F3Y4_9EURY</name>
<evidence type="ECO:0000313" key="5">
    <source>
        <dbReference type="Proteomes" id="UP000428325"/>
    </source>
</evidence>
<feature type="region of interest" description="Disordered" evidence="2">
    <location>
        <begin position="25"/>
        <end position="75"/>
    </location>
</feature>
<dbReference type="CDD" id="cd06346">
    <property type="entry name" value="PBP1_ABC_ligand_binding-like"/>
    <property type="match status" value="1"/>
</dbReference>
<dbReference type="PANTHER" id="PTHR30483">
    <property type="entry name" value="LEUCINE-SPECIFIC-BINDING PROTEIN"/>
    <property type="match status" value="1"/>
</dbReference>
<evidence type="ECO:0000256" key="2">
    <source>
        <dbReference type="SAM" id="MobiDB-lite"/>
    </source>
</evidence>
<dbReference type="KEGG" id="hra:EI982_10300"/>
<accession>A0A6B9F3Y4</accession>
<organism evidence="4 5">
    <name type="scientific">Haloplanus rallus</name>
    <dbReference type="NCBI Taxonomy" id="1816183"/>
    <lineage>
        <taxon>Archaea</taxon>
        <taxon>Methanobacteriati</taxon>
        <taxon>Methanobacteriota</taxon>
        <taxon>Stenosarchaea group</taxon>
        <taxon>Halobacteria</taxon>
        <taxon>Halobacteriales</taxon>
        <taxon>Haloferacaceae</taxon>
        <taxon>Haloplanus</taxon>
    </lineage>
</organism>
<dbReference type="AlphaFoldDB" id="A0A6B9F3Y4"/>
<dbReference type="SUPFAM" id="SSF53822">
    <property type="entry name" value="Periplasmic binding protein-like I"/>
    <property type="match status" value="1"/>
</dbReference>
<dbReference type="OrthoDB" id="21336at2157"/>
<dbReference type="InterPro" id="IPR051010">
    <property type="entry name" value="BCAA_transport"/>
</dbReference>
<dbReference type="Proteomes" id="UP000428325">
    <property type="component" value="Chromosome"/>
</dbReference>
<dbReference type="PROSITE" id="PS51318">
    <property type="entry name" value="TAT"/>
    <property type="match status" value="1"/>
</dbReference>
<feature type="compositionally biased region" description="Polar residues" evidence="2">
    <location>
        <begin position="26"/>
        <end position="40"/>
    </location>
</feature>
<dbReference type="EMBL" id="CP034345">
    <property type="protein sequence ID" value="QGX95156.1"/>
    <property type="molecule type" value="Genomic_DNA"/>
</dbReference>
<evidence type="ECO:0000259" key="3">
    <source>
        <dbReference type="Pfam" id="PF13458"/>
    </source>
</evidence>
<keyword evidence="1" id="KW-0732">Signal</keyword>
<dbReference type="GeneID" id="43369935"/>
<dbReference type="RefSeq" id="WP_157689616.1">
    <property type="nucleotide sequence ID" value="NZ_CP034345.1"/>
</dbReference>
<dbReference type="InterPro" id="IPR028082">
    <property type="entry name" value="Peripla_BP_I"/>
</dbReference>
<dbReference type="InterPro" id="IPR028081">
    <property type="entry name" value="Leu-bd"/>
</dbReference>
<proteinExistence type="predicted"/>
<feature type="domain" description="Leucine-binding protein" evidence="3">
    <location>
        <begin position="70"/>
        <end position="377"/>
    </location>
</feature>
<dbReference type="PANTHER" id="PTHR30483:SF6">
    <property type="entry name" value="PERIPLASMIC BINDING PROTEIN OF ABC TRANSPORTER FOR NATURAL AMINO ACIDS"/>
    <property type="match status" value="1"/>
</dbReference>
<gene>
    <name evidence="4" type="ORF">EI982_10300</name>
</gene>
<evidence type="ECO:0000256" key="1">
    <source>
        <dbReference type="ARBA" id="ARBA00022729"/>
    </source>
</evidence>
<feature type="compositionally biased region" description="Acidic residues" evidence="2">
    <location>
        <begin position="45"/>
        <end position="61"/>
    </location>
</feature>
<sequence length="450" mass="46619">MSDHSRRDVLRGLGATGTVGIVSLAGCSQQDGDGGSTATPTETEGGMDGDDGGMEETETESESGGGGGEPIALGSIFPITGTNSAYGGGHQQAFNLAVEEINGSGGVLGGREITPVNRDTEGSPSRAAQKFRTMINQEGIVGLVGPYSSGIGTTLAPIARDNQVMEVSNGNTSPALATAGVNESNGVKYYGRTSPNDVQQALVMARVLNQSIEAETASFLYVDNPYGQGLAEAASENFEGETLNMVGYSQQTSDYTSTLDSVFDGDPDAIGAVMYPGGGRTILQQWNQGGYGGEWVGAEAILSPELLSDLSEIVEGMYITSPQTANSETFQENMGGEGNITQFAPHAYDATYLMGFALEAAGEASGTGIAENIRAVSRPNDGDTTVSVAEFGAGKDALGNDEAIDYNGASGSVDLNENLEPVVPYRILQVQSGEAEVVEEVPLSYFEGRI</sequence>